<dbReference type="GO" id="GO:0055085">
    <property type="term" value="P:transmembrane transport"/>
    <property type="evidence" value="ECO:0007669"/>
    <property type="project" value="InterPro"/>
</dbReference>
<organism evidence="9">
    <name type="scientific">Caldilineaceae bacterium SB0664_bin_27</name>
    <dbReference type="NCBI Taxonomy" id="2605260"/>
    <lineage>
        <taxon>Bacteria</taxon>
        <taxon>Bacillati</taxon>
        <taxon>Chloroflexota</taxon>
        <taxon>Caldilineae</taxon>
        <taxon>Caldilineales</taxon>
        <taxon>Caldilineaceae</taxon>
    </lineage>
</organism>
<feature type="transmembrane region" description="Helical" evidence="7">
    <location>
        <begin position="197"/>
        <end position="219"/>
    </location>
</feature>
<dbReference type="InterPro" id="IPR035906">
    <property type="entry name" value="MetI-like_sf"/>
</dbReference>
<name>A0A6B0Z320_9CHLR</name>
<protein>
    <submittedName>
        <fullName evidence="9">Carbohydrate ABC transporter permease</fullName>
    </submittedName>
</protein>
<dbReference type="SUPFAM" id="SSF161098">
    <property type="entry name" value="MetI-like"/>
    <property type="match status" value="1"/>
</dbReference>
<accession>A0A6B0Z320</accession>
<proteinExistence type="inferred from homology"/>
<sequence length="291" mass="33044">MKRQQVGATGFGSLSRTQRETLSHSASHFGLFLVGLLFFLPFFWLVSTSLKDLDQIFTLPPVWIPDPFRWQNYPESLSYFPFLQQLRNTLVIAVSAVFLTVISSSLVAYSFSRLRWHGRDILFFAMLSTMMLPYQVTMIPLFIMFRSLGWVNTLLPLIVPHAFGVPFFIFLLRQFFLSLPRDLDDAAIIDGCSEFGVLWRVILPLAKPALATVALFQFLGSWNDFIGPLIYLNDPSKYTLSLGIQVFVSTVGVQWGWMMAVTTVLTVPVIILFFFTQRTFIQGIALTGIKG</sequence>
<keyword evidence="6 7" id="KW-0472">Membrane</keyword>
<evidence type="ECO:0000256" key="3">
    <source>
        <dbReference type="ARBA" id="ARBA00022475"/>
    </source>
</evidence>
<keyword evidence="2 7" id="KW-0813">Transport</keyword>
<feature type="transmembrane region" description="Helical" evidence="7">
    <location>
        <begin position="90"/>
        <end position="109"/>
    </location>
</feature>
<evidence type="ECO:0000256" key="2">
    <source>
        <dbReference type="ARBA" id="ARBA00022448"/>
    </source>
</evidence>
<feature type="domain" description="ABC transmembrane type-1" evidence="8">
    <location>
        <begin position="86"/>
        <end position="276"/>
    </location>
</feature>
<evidence type="ECO:0000256" key="4">
    <source>
        <dbReference type="ARBA" id="ARBA00022692"/>
    </source>
</evidence>
<dbReference type="PANTHER" id="PTHR43744:SF8">
    <property type="entry name" value="SN-GLYCEROL-3-PHOSPHATE TRANSPORT SYSTEM PERMEASE PROTEIN UGPE"/>
    <property type="match status" value="1"/>
</dbReference>
<evidence type="ECO:0000256" key="5">
    <source>
        <dbReference type="ARBA" id="ARBA00022989"/>
    </source>
</evidence>
<comment type="subcellular location">
    <subcellularLocation>
        <location evidence="1 7">Cell membrane</location>
        <topology evidence="1 7">Multi-pass membrane protein</topology>
    </subcellularLocation>
</comment>
<dbReference type="AlphaFoldDB" id="A0A6B0Z320"/>
<feature type="transmembrane region" description="Helical" evidence="7">
    <location>
        <begin position="255"/>
        <end position="275"/>
    </location>
</feature>
<dbReference type="PANTHER" id="PTHR43744">
    <property type="entry name" value="ABC TRANSPORTER PERMEASE PROTEIN MG189-RELATED-RELATED"/>
    <property type="match status" value="1"/>
</dbReference>
<feature type="transmembrane region" description="Helical" evidence="7">
    <location>
        <begin position="21"/>
        <end position="44"/>
    </location>
</feature>
<evidence type="ECO:0000313" key="9">
    <source>
        <dbReference type="EMBL" id="MXY96058.1"/>
    </source>
</evidence>
<comment type="caution">
    <text evidence="9">The sequence shown here is derived from an EMBL/GenBank/DDBJ whole genome shotgun (WGS) entry which is preliminary data.</text>
</comment>
<dbReference type="InterPro" id="IPR000515">
    <property type="entry name" value="MetI-like"/>
</dbReference>
<gene>
    <name evidence="9" type="ORF">F4Y42_21665</name>
</gene>
<feature type="transmembrane region" description="Helical" evidence="7">
    <location>
        <begin position="157"/>
        <end position="176"/>
    </location>
</feature>
<evidence type="ECO:0000259" key="8">
    <source>
        <dbReference type="PROSITE" id="PS50928"/>
    </source>
</evidence>
<evidence type="ECO:0000256" key="1">
    <source>
        <dbReference type="ARBA" id="ARBA00004651"/>
    </source>
</evidence>
<keyword evidence="3" id="KW-1003">Cell membrane</keyword>
<dbReference type="Pfam" id="PF00528">
    <property type="entry name" value="BPD_transp_1"/>
    <property type="match status" value="1"/>
</dbReference>
<comment type="similarity">
    <text evidence="7">Belongs to the binding-protein-dependent transport system permease family.</text>
</comment>
<dbReference type="Gene3D" id="1.10.3720.10">
    <property type="entry name" value="MetI-like"/>
    <property type="match status" value="1"/>
</dbReference>
<dbReference type="GO" id="GO:0005886">
    <property type="term" value="C:plasma membrane"/>
    <property type="evidence" value="ECO:0007669"/>
    <property type="project" value="UniProtKB-SubCell"/>
</dbReference>
<evidence type="ECO:0000256" key="7">
    <source>
        <dbReference type="RuleBase" id="RU363032"/>
    </source>
</evidence>
<keyword evidence="5 7" id="KW-1133">Transmembrane helix</keyword>
<feature type="transmembrane region" description="Helical" evidence="7">
    <location>
        <begin position="121"/>
        <end position="145"/>
    </location>
</feature>
<reference evidence="9" key="1">
    <citation type="submission" date="2019-09" db="EMBL/GenBank/DDBJ databases">
        <title>Characterisation of the sponge microbiome using genome-centric metagenomics.</title>
        <authorList>
            <person name="Engelberts J.P."/>
            <person name="Robbins S.J."/>
            <person name="De Goeij J.M."/>
            <person name="Aranda M."/>
            <person name="Bell S.C."/>
            <person name="Webster N.S."/>
        </authorList>
    </citation>
    <scope>NUCLEOTIDE SEQUENCE</scope>
    <source>
        <strain evidence="9">SB0664_bin_27</strain>
    </source>
</reference>
<dbReference type="CDD" id="cd06261">
    <property type="entry name" value="TM_PBP2"/>
    <property type="match status" value="1"/>
</dbReference>
<evidence type="ECO:0000256" key="6">
    <source>
        <dbReference type="ARBA" id="ARBA00023136"/>
    </source>
</evidence>
<dbReference type="PROSITE" id="PS50928">
    <property type="entry name" value="ABC_TM1"/>
    <property type="match status" value="1"/>
</dbReference>
<dbReference type="EMBL" id="VXRG01000185">
    <property type="protein sequence ID" value="MXY96058.1"/>
    <property type="molecule type" value="Genomic_DNA"/>
</dbReference>
<keyword evidence="4 7" id="KW-0812">Transmembrane</keyword>